<dbReference type="OrthoDB" id="9151676at2"/>
<accession>A0A285EXM1</accession>
<gene>
    <name evidence="2" type="ORF">SAMN05421748_10112</name>
</gene>
<dbReference type="PANTHER" id="PTHR43102:SF2">
    <property type="entry name" value="GAF DOMAIN-CONTAINING PROTEIN"/>
    <property type="match status" value="1"/>
</dbReference>
<dbReference type="SMART" id="SM00065">
    <property type="entry name" value="GAF"/>
    <property type="match status" value="1"/>
</dbReference>
<sequence length="169" mass="18710">MEPSASLAQRRRLEVVAGIDFDDPELRRQLDRLAERTARRLDAPVSLVTLLSHITQFFVGSYGLPPWVEEVRGTPAEWSFCTEVVASGRAHTYPDLAGHPVHRTNPLVVVDGARSYAGMPLVIDDEVVGTHCVVGLAERTYTEAEMEELRGSAQEVVAVLEQHRRRPAG</sequence>
<dbReference type="PANTHER" id="PTHR43102">
    <property type="entry name" value="SLR1143 PROTEIN"/>
    <property type="match status" value="1"/>
</dbReference>
<keyword evidence="3" id="KW-1185">Reference proteome</keyword>
<dbReference type="Pfam" id="PF01590">
    <property type="entry name" value="GAF"/>
    <property type="match status" value="1"/>
</dbReference>
<evidence type="ECO:0000313" key="2">
    <source>
        <dbReference type="EMBL" id="SNY03759.1"/>
    </source>
</evidence>
<dbReference type="AlphaFoldDB" id="A0A285EXM1"/>
<dbReference type="Gene3D" id="3.30.450.40">
    <property type="match status" value="1"/>
</dbReference>
<evidence type="ECO:0000313" key="3">
    <source>
        <dbReference type="Proteomes" id="UP000219612"/>
    </source>
</evidence>
<feature type="domain" description="GAF" evidence="1">
    <location>
        <begin position="25"/>
        <end position="166"/>
    </location>
</feature>
<dbReference type="EMBL" id="OBDY01000001">
    <property type="protein sequence ID" value="SNY03759.1"/>
    <property type="molecule type" value="Genomic_DNA"/>
</dbReference>
<dbReference type="InterPro" id="IPR003018">
    <property type="entry name" value="GAF"/>
</dbReference>
<reference evidence="2 3" key="1">
    <citation type="submission" date="2017-09" db="EMBL/GenBank/DDBJ databases">
        <authorList>
            <person name="Ehlers B."/>
            <person name="Leendertz F.H."/>
        </authorList>
    </citation>
    <scope>NUCLEOTIDE SEQUENCE [LARGE SCALE GENOMIC DNA]</scope>
    <source>
        <strain evidence="2 3">CGMCC 4.6857</strain>
    </source>
</reference>
<proteinExistence type="predicted"/>
<dbReference type="InterPro" id="IPR029016">
    <property type="entry name" value="GAF-like_dom_sf"/>
</dbReference>
<protein>
    <submittedName>
        <fullName evidence="2">GAF domain-containing protein</fullName>
    </submittedName>
</protein>
<name>A0A285EXM1_9ACTN</name>
<dbReference type="RefSeq" id="WP_097317393.1">
    <property type="nucleotide sequence ID" value="NZ_OBDY01000001.1"/>
</dbReference>
<evidence type="ECO:0000259" key="1">
    <source>
        <dbReference type="SMART" id="SM00065"/>
    </source>
</evidence>
<dbReference type="Proteomes" id="UP000219612">
    <property type="component" value="Unassembled WGS sequence"/>
</dbReference>
<dbReference type="SUPFAM" id="SSF55781">
    <property type="entry name" value="GAF domain-like"/>
    <property type="match status" value="1"/>
</dbReference>
<organism evidence="2 3">
    <name type="scientific">Paractinoplanes atraurantiacus</name>
    <dbReference type="NCBI Taxonomy" id="1036182"/>
    <lineage>
        <taxon>Bacteria</taxon>
        <taxon>Bacillati</taxon>
        <taxon>Actinomycetota</taxon>
        <taxon>Actinomycetes</taxon>
        <taxon>Micromonosporales</taxon>
        <taxon>Micromonosporaceae</taxon>
        <taxon>Paractinoplanes</taxon>
    </lineage>
</organism>